<dbReference type="InterPro" id="IPR019533">
    <property type="entry name" value="Peptidase_S26"/>
</dbReference>
<dbReference type="PANTHER" id="PTHR43390:SF1">
    <property type="entry name" value="CHLOROPLAST PROCESSING PEPTIDASE"/>
    <property type="match status" value="1"/>
</dbReference>
<comment type="catalytic activity">
    <reaction evidence="1 8">
        <text>Cleavage of hydrophobic, N-terminal signal or leader sequences from secreted and periplasmic proteins.</text>
        <dbReference type="EC" id="3.4.21.89"/>
    </reaction>
</comment>
<dbReference type="eggNOG" id="COG0681">
    <property type="taxonomic scope" value="Bacteria"/>
</dbReference>
<dbReference type="AlphaFoldDB" id="A0A0H3K894"/>
<dbReference type="PROSITE" id="PS00761">
    <property type="entry name" value="SPASE_I_3"/>
    <property type="match status" value="1"/>
</dbReference>
<dbReference type="PROSITE" id="PS00501">
    <property type="entry name" value="SPASE_I_1"/>
    <property type="match status" value="1"/>
</dbReference>
<dbReference type="GO" id="GO:0005886">
    <property type="term" value="C:plasma membrane"/>
    <property type="evidence" value="ECO:0007669"/>
    <property type="project" value="UniProtKB-SubCell"/>
</dbReference>
<feature type="active site" evidence="7">
    <location>
        <position position="56"/>
    </location>
</feature>
<dbReference type="Pfam" id="PF10502">
    <property type="entry name" value="Peptidase_S26"/>
    <property type="match status" value="1"/>
</dbReference>
<protein>
    <recommendedName>
        <fullName evidence="4 8">Signal peptidase I</fullName>
        <ecNumber evidence="4 8">3.4.21.89</ecNumber>
    </recommendedName>
</protein>
<evidence type="ECO:0000256" key="1">
    <source>
        <dbReference type="ARBA" id="ARBA00000677"/>
    </source>
</evidence>
<keyword evidence="6 8" id="KW-0378">Hydrolase</keyword>
<dbReference type="PRINTS" id="PR00727">
    <property type="entry name" value="LEADERPTASE"/>
</dbReference>
<dbReference type="CDD" id="cd06530">
    <property type="entry name" value="S26_SPase_I"/>
    <property type="match status" value="1"/>
</dbReference>
<dbReference type="InterPro" id="IPR019756">
    <property type="entry name" value="Pept_S26A_signal_pept_1_Ser-AS"/>
</dbReference>
<dbReference type="NCBIfam" id="TIGR02227">
    <property type="entry name" value="sigpep_I_bact"/>
    <property type="match status" value="1"/>
</dbReference>
<feature type="domain" description="Peptidase S26" evidence="11">
    <location>
        <begin position="26"/>
        <end position="184"/>
    </location>
</feature>
<evidence type="ECO:0000256" key="4">
    <source>
        <dbReference type="ARBA" id="ARBA00013208"/>
    </source>
</evidence>
<evidence type="ECO:0000256" key="2">
    <source>
        <dbReference type="ARBA" id="ARBA00004401"/>
    </source>
</evidence>
<evidence type="ECO:0000256" key="7">
    <source>
        <dbReference type="PIRSR" id="PIRSR600223-1"/>
    </source>
</evidence>
<accession>A0A0H3K894</accession>
<comment type="subcellular location">
    <subcellularLocation>
        <location evidence="2">Cell membrane</location>
        <topology evidence="2">Single-pass type II membrane protein</topology>
    </subcellularLocation>
    <subcellularLocation>
        <location evidence="9">Membrane</location>
        <topology evidence="9">Single-pass type II membrane protein</topology>
    </subcellularLocation>
</comment>
<dbReference type="InterPro" id="IPR036286">
    <property type="entry name" value="LexA/Signal_pep-like_sf"/>
</dbReference>
<dbReference type="GO" id="GO:0006465">
    <property type="term" value="P:signal peptide processing"/>
    <property type="evidence" value="ECO:0007669"/>
    <property type="project" value="InterPro"/>
</dbReference>
<dbReference type="GO" id="GO:0004252">
    <property type="term" value="F:serine-type endopeptidase activity"/>
    <property type="evidence" value="ECO:0007669"/>
    <property type="project" value="InterPro"/>
</dbReference>
<organism evidence="12 13">
    <name type="scientific">Synechococcus sp. (strain ATCC 27144 / PCC 6301 / SAUG 1402/1)</name>
    <name type="common">Anacystis nidulans</name>
    <dbReference type="NCBI Taxonomy" id="269084"/>
    <lineage>
        <taxon>Bacteria</taxon>
        <taxon>Bacillati</taxon>
        <taxon>Cyanobacteriota</taxon>
        <taxon>Cyanophyceae</taxon>
        <taxon>Synechococcales</taxon>
        <taxon>Synechococcaceae</taxon>
        <taxon>Synechococcus</taxon>
    </lineage>
</organism>
<evidence type="ECO:0000256" key="3">
    <source>
        <dbReference type="ARBA" id="ARBA00009370"/>
    </source>
</evidence>
<reference evidence="12 13" key="1">
    <citation type="journal article" date="2007" name="Photosyn. Res.">
        <title>Complete nucleotide sequence of the freshwater unicellular cyanobacterium Synechococcus elongatus PCC 6301 chromosome: gene content and organization.</title>
        <authorList>
            <person name="Sugita C."/>
            <person name="Ogata K."/>
            <person name="Shikata M."/>
            <person name="Jikuya H."/>
            <person name="Takano J."/>
            <person name="Furumichi M."/>
            <person name="Kanehisa M."/>
            <person name="Omata T."/>
            <person name="Sugiura M."/>
            <person name="Sugita M."/>
        </authorList>
    </citation>
    <scope>NUCLEOTIDE SEQUENCE [LARGE SCALE GENOMIC DNA]</scope>
    <source>
        <strain evidence="13">ATCC 27144 / PCC 6301 / SAUG 1402/1</strain>
    </source>
</reference>
<dbReference type="InterPro" id="IPR000223">
    <property type="entry name" value="Pept_S26A_signal_pept_1"/>
</dbReference>
<dbReference type="EC" id="3.4.21.89" evidence="4 8"/>
<name>A0A0H3K894_SYNP6</name>
<comment type="similarity">
    <text evidence="3 9">Belongs to the peptidase S26 family.</text>
</comment>
<dbReference type="RefSeq" id="WP_011243344.1">
    <property type="nucleotide sequence ID" value="NC_006576.1"/>
</dbReference>
<evidence type="ECO:0000256" key="10">
    <source>
        <dbReference type="SAM" id="MobiDB-lite"/>
    </source>
</evidence>
<dbReference type="GO" id="GO:0009003">
    <property type="term" value="F:signal peptidase activity"/>
    <property type="evidence" value="ECO:0007669"/>
    <property type="project" value="UniProtKB-EC"/>
</dbReference>
<dbReference type="GeneID" id="72429310"/>
<evidence type="ECO:0000256" key="6">
    <source>
        <dbReference type="ARBA" id="ARBA00022801"/>
    </source>
</evidence>
<dbReference type="PANTHER" id="PTHR43390">
    <property type="entry name" value="SIGNAL PEPTIDASE I"/>
    <property type="match status" value="1"/>
</dbReference>
<dbReference type="Proteomes" id="UP000001175">
    <property type="component" value="Chromosome"/>
</dbReference>
<feature type="active site" evidence="7">
    <location>
        <position position="104"/>
    </location>
</feature>
<proteinExistence type="inferred from homology"/>
<sequence length="220" mass="24823">MAKPETSSTSTASSDTPSPKKENVWLENAKTLGLSIIFALGIRQFVAEARYIPSGSMLPTLQINDRLIIDKVSYRFNPPQRGDIIVFEPPFALRKRGYDDAFIKRVIGLPGDTVEVRDGQVYVNGKVLNENYIAQEPSYTWGPKTVPANSYLVLGDNRNNSYDSHYWGFVPENKIIGKALVRFWPLNRLGEVEPLPSYQKTPPITPLGWRLPHPTHQRLS</sequence>
<feature type="compositionally biased region" description="Low complexity" evidence="10">
    <location>
        <begin position="1"/>
        <end position="17"/>
    </location>
</feature>
<feature type="region of interest" description="Disordered" evidence="10">
    <location>
        <begin position="1"/>
        <end position="22"/>
    </location>
</feature>
<dbReference type="InterPro" id="IPR019757">
    <property type="entry name" value="Pept_S26A_signal_pept_1_Lys-AS"/>
</dbReference>
<evidence type="ECO:0000256" key="8">
    <source>
        <dbReference type="RuleBase" id="RU003993"/>
    </source>
</evidence>
<evidence type="ECO:0000256" key="9">
    <source>
        <dbReference type="RuleBase" id="RU362042"/>
    </source>
</evidence>
<dbReference type="InterPro" id="IPR019758">
    <property type="entry name" value="Pept_S26A_signal_pept_1_CS"/>
</dbReference>
<gene>
    <name evidence="12" type="primary">lepB</name>
    <name evidence="12" type="ordered locus">syc1032_d</name>
</gene>
<evidence type="ECO:0000256" key="5">
    <source>
        <dbReference type="ARBA" id="ARBA00022670"/>
    </source>
</evidence>
<dbReference type="EMBL" id="AP008231">
    <property type="protein sequence ID" value="BAD79222.1"/>
    <property type="molecule type" value="Genomic_DNA"/>
</dbReference>
<dbReference type="KEGG" id="syc:syc1032_d"/>
<keyword evidence="5 8" id="KW-0645">Protease</keyword>
<evidence type="ECO:0000313" key="12">
    <source>
        <dbReference type="EMBL" id="BAD79222.1"/>
    </source>
</evidence>
<dbReference type="PROSITE" id="PS00760">
    <property type="entry name" value="SPASE_I_2"/>
    <property type="match status" value="1"/>
</dbReference>
<evidence type="ECO:0000313" key="13">
    <source>
        <dbReference type="Proteomes" id="UP000001175"/>
    </source>
</evidence>
<dbReference type="Gene3D" id="2.10.109.10">
    <property type="entry name" value="Umud Fragment, subunit A"/>
    <property type="match status" value="1"/>
</dbReference>
<dbReference type="SUPFAM" id="SSF51306">
    <property type="entry name" value="LexA/Signal peptidase"/>
    <property type="match status" value="1"/>
</dbReference>
<evidence type="ECO:0000259" key="11">
    <source>
        <dbReference type="Pfam" id="PF10502"/>
    </source>
</evidence>